<name>A0A8H7VYT2_9HELO</name>
<evidence type="ECO:0000313" key="3">
    <source>
        <dbReference type="Proteomes" id="UP000664132"/>
    </source>
</evidence>
<comment type="caution">
    <text evidence="2">The sequence shown here is derived from an EMBL/GenBank/DDBJ whole genome shotgun (WGS) entry which is preliminary data.</text>
</comment>
<feature type="compositionally biased region" description="Basic and acidic residues" evidence="1">
    <location>
        <begin position="77"/>
        <end position="86"/>
    </location>
</feature>
<dbReference type="Proteomes" id="UP000664132">
    <property type="component" value="Unassembled WGS sequence"/>
</dbReference>
<organism evidence="2 3">
    <name type="scientific">Cadophora malorum</name>
    <dbReference type="NCBI Taxonomy" id="108018"/>
    <lineage>
        <taxon>Eukaryota</taxon>
        <taxon>Fungi</taxon>
        <taxon>Dikarya</taxon>
        <taxon>Ascomycota</taxon>
        <taxon>Pezizomycotina</taxon>
        <taxon>Leotiomycetes</taxon>
        <taxon>Helotiales</taxon>
        <taxon>Ploettnerulaceae</taxon>
        <taxon>Cadophora</taxon>
    </lineage>
</organism>
<evidence type="ECO:0000256" key="1">
    <source>
        <dbReference type="SAM" id="MobiDB-lite"/>
    </source>
</evidence>
<feature type="compositionally biased region" description="Polar residues" evidence="1">
    <location>
        <begin position="251"/>
        <end position="267"/>
    </location>
</feature>
<dbReference type="OrthoDB" id="8062037at2759"/>
<feature type="compositionally biased region" description="Low complexity" evidence="1">
    <location>
        <begin position="228"/>
        <end position="243"/>
    </location>
</feature>
<keyword evidence="3" id="KW-1185">Reference proteome</keyword>
<feature type="region of interest" description="Disordered" evidence="1">
    <location>
        <begin position="71"/>
        <end position="130"/>
    </location>
</feature>
<sequence>MDISEDGCGHDSSSHSDIDVCDLRSEQYCFVKGGTASVVYVFVLDPASQPAFRPSKTKPLPRWMNLLPSNVHRGRQQRIESADDTTRQLPEIEQARLPSSRDGSDDVDADTPVHGSSPITPTGNSKKQGAGSLVVEAPFQKRVTIAFDPVPKGEDVPFRSRSQTGDLKPATAEGCSCSCLSPPQTPYPRTIYPTVSCPSITRNETSSYFSSRPSTAVIDATLHESSSDGESQPGSSSSSYNFSPIGHFSETPETTTVSISPSQSSEYLTRYQPKRTFNARYEEYVAGGAEPILKKIKRQKAAPEDNTDNPGKQNNDTKAKGRV</sequence>
<dbReference type="EMBL" id="JAFJYH010000609">
    <property type="protein sequence ID" value="KAG4410710.1"/>
    <property type="molecule type" value="Genomic_DNA"/>
</dbReference>
<dbReference type="AlphaFoldDB" id="A0A8H7VYT2"/>
<gene>
    <name evidence="2" type="ORF">IFR04_016153</name>
</gene>
<proteinExistence type="predicted"/>
<feature type="region of interest" description="Disordered" evidence="1">
    <location>
        <begin position="222"/>
        <end position="273"/>
    </location>
</feature>
<feature type="compositionally biased region" description="Polar residues" evidence="1">
    <location>
        <begin position="117"/>
        <end position="127"/>
    </location>
</feature>
<feature type="region of interest" description="Disordered" evidence="1">
    <location>
        <begin position="154"/>
        <end position="174"/>
    </location>
</feature>
<reference evidence="2" key="1">
    <citation type="submission" date="2021-02" db="EMBL/GenBank/DDBJ databases">
        <title>Genome sequence Cadophora malorum strain M34.</title>
        <authorList>
            <person name="Stefanovic E."/>
            <person name="Vu D."/>
            <person name="Scully C."/>
            <person name="Dijksterhuis J."/>
            <person name="Roader J."/>
            <person name="Houbraken J."/>
        </authorList>
    </citation>
    <scope>NUCLEOTIDE SEQUENCE</scope>
    <source>
        <strain evidence="2">M34</strain>
    </source>
</reference>
<feature type="region of interest" description="Disordered" evidence="1">
    <location>
        <begin position="288"/>
        <end position="323"/>
    </location>
</feature>
<protein>
    <submittedName>
        <fullName evidence="2">Uncharacterized protein</fullName>
    </submittedName>
</protein>
<accession>A0A8H7VYT2</accession>
<evidence type="ECO:0000313" key="2">
    <source>
        <dbReference type="EMBL" id="KAG4410710.1"/>
    </source>
</evidence>